<name>A0ABX4ZRN5_9PAST</name>
<accession>A0ABX4ZRN5</accession>
<proteinExistence type="predicted"/>
<evidence type="ECO:0000313" key="1">
    <source>
        <dbReference type="EMBL" id="POY42178.1"/>
    </source>
</evidence>
<organism evidence="1 2">
    <name type="scientific">Avibacterium endocarditidis</name>
    <dbReference type="NCBI Taxonomy" id="380674"/>
    <lineage>
        <taxon>Bacteria</taxon>
        <taxon>Pseudomonadati</taxon>
        <taxon>Pseudomonadota</taxon>
        <taxon>Gammaproteobacteria</taxon>
        <taxon>Pasteurellales</taxon>
        <taxon>Pasteurellaceae</taxon>
        <taxon>Avibacterium</taxon>
    </lineage>
</organism>
<dbReference type="EMBL" id="PQVI01000090">
    <property type="protein sequence ID" value="POY42178.1"/>
    <property type="molecule type" value="Genomic_DNA"/>
</dbReference>
<dbReference type="SUPFAM" id="SSF142795">
    <property type="entry name" value="CAC2185-like"/>
    <property type="match status" value="1"/>
</dbReference>
<comment type="caution">
    <text evidence="1">The sequence shown here is derived from an EMBL/GenBank/DDBJ whole genome shotgun (WGS) entry which is preliminary data.</text>
</comment>
<protein>
    <submittedName>
        <fullName evidence="1">Exopolysaccharide biosynthesis protein</fullName>
    </submittedName>
</protein>
<gene>
    <name evidence="1" type="ORF">C3Z13_07290</name>
</gene>
<evidence type="ECO:0000313" key="2">
    <source>
        <dbReference type="Proteomes" id="UP000237229"/>
    </source>
</evidence>
<keyword evidence="2" id="KW-1185">Reference proteome</keyword>
<dbReference type="InterPro" id="IPR037226">
    <property type="entry name" value="CAC2185-like_sf"/>
</dbReference>
<dbReference type="Proteomes" id="UP000237229">
    <property type="component" value="Unassembled WGS sequence"/>
</dbReference>
<dbReference type="InterPro" id="IPR015037">
    <property type="entry name" value="DUF1919"/>
</dbReference>
<dbReference type="Pfam" id="PF08942">
    <property type="entry name" value="DUF1919"/>
    <property type="match status" value="1"/>
</dbReference>
<reference evidence="1 2" key="1">
    <citation type="submission" date="2018-02" db="EMBL/GenBank/DDBJ databases">
        <title>Classification genera of Pasteurellaceae by whole genome sequence comparison.</title>
        <authorList>
            <person name="Christensen H."/>
        </authorList>
    </citation>
    <scope>NUCLEOTIDE SEQUENCE [LARGE SCALE GENOMIC DNA]</scope>
    <source>
        <strain evidence="1 2">20186H4H1</strain>
    </source>
</reference>
<sequence length="216" mass="25733">MMLFSFIKTKISALMRKLFINPKLRNSLKNKGMSVLASNCNGAFMLHDLGQPFNSPFVNLYLKPQDFIRYLQRIEHYQQQPLKFVEDNDKPYPVAYLDDIKIHFVHYANAQQAQEKWQQRSQRIDFDNLFIIMTDRDGCTEQDLNDFDALPYKNKVVFTHKPYPEIRSAFYIKGFEQQDCVGDLFAYSGWLGKRYYDQFDYLAWFNQNKNEKMSSH</sequence>